<proteinExistence type="predicted"/>
<keyword evidence="2" id="KW-1185">Reference proteome</keyword>
<dbReference type="Proteomes" id="UP000817854">
    <property type="component" value="Unassembled WGS sequence"/>
</dbReference>
<evidence type="ECO:0000313" key="1">
    <source>
        <dbReference type="EMBL" id="NHN25541.1"/>
    </source>
</evidence>
<reference evidence="2" key="1">
    <citation type="submission" date="2019-05" db="EMBL/GenBank/DDBJ databases">
        <title>Flavobacterium profundi sp. nov., isolated from a deep-sea seamount.</title>
        <authorList>
            <person name="Zhang D.-C."/>
        </authorList>
    </citation>
    <scope>NUCLEOTIDE SEQUENCE [LARGE SCALE GENOMIC DNA]</scope>
    <source>
        <strain evidence="2">EC11</strain>
    </source>
</reference>
<organism evidence="1 2">
    <name type="scientific">Flavobacterium jejuense</name>
    <dbReference type="NCBI Taxonomy" id="1544455"/>
    <lineage>
        <taxon>Bacteria</taxon>
        <taxon>Pseudomonadati</taxon>
        <taxon>Bacteroidota</taxon>
        <taxon>Flavobacteriia</taxon>
        <taxon>Flavobacteriales</taxon>
        <taxon>Flavobacteriaceae</taxon>
        <taxon>Flavobacterium</taxon>
    </lineage>
</organism>
<name>A0ABX0ITX0_9FLAO</name>
<evidence type="ECO:0000313" key="2">
    <source>
        <dbReference type="Proteomes" id="UP000817854"/>
    </source>
</evidence>
<protein>
    <submittedName>
        <fullName evidence="1">Uncharacterized protein</fullName>
    </submittedName>
</protein>
<reference evidence="1 2" key="3">
    <citation type="submission" date="2020-02" db="EMBL/GenBank/DDBJ databases">
        <title>Flavobacterium profundi sp. nov., isolated from a deep-sea seamount.</title>
        <authorList>
            <person name="Zhang D.-C."/>
        </authorList>
    </citation>
    <scope>NUCLEOTIDE SEQUENCE [LARGE SCALE GENOMIC DNA]</scope>
    <source>
        <strain evidence="1 2">EC11</strain>
    </source>
</reference>
<accession>A0ABX0ITX0</accession>
<gene>
    <name evidence="1" type="ORF">FIA58_007615</name>
</gene>
<reference evidence="1 2" key="2">
    <citation type="submission" date="2019-05" db="EMBL/GenBank/DDBJ databases">
        <authorList>
            <person name="Lianzixin W."/>
        </authorList>
    </citation>
    <scope>NUCLEOTIDE SEQUENCE [LARGE SCALE GENOMIC DNA]</scope>
    <source>
        <strain evidence="1 2">EC11</strain>
    </source>
</reference>
<dbReference type="EMBL" id="VEVQ02000004">
    <property type="protein sequence ID" value="NHN25541.1"/>
    <property type="molecule type" value="Genomic_DNA"/>
</dbReference>
<comment type="caution">
    <text evidence="1">The sequence shown here is derived from an EMBL/GenBank/DDBJ whole genome shotgun (WGS) entry which is preliminary data.</text>
</comment>
<sequence>MITKEKVKEIVEKFIKQKNISYTKLIDEIDFIGLEKNDVNKIKLWKNKEILHGKRKGETTDIYTYIYSMMGVQEEEGCVVSIDAHSGEILYIQAHHWYLDIED</sequence>
<dbReference type="RefSeq" id="WP_140961803.1">
    <property type="nucleotide sequence ID" value="NZ_VEVQ02000004.1"/>
</dbReference>